<organism evidence="2 3">
    <name type="scientific">Pisolithus microcarpus 441</name>
    <dbReference type="NCBI Taxonomy" id="765257"/>
    <lineage>
        <taxon>Eukaryota</taxon>
        <taxon>Fungi</taxon>
        <taxon>Dikarya</taxon>
        <taxon>Basidiomycota</taxon>
        <taxon>Agaricomycotina</taxon>
        <taxon>Agaricomycetes</taxon>
        <taxon>Agaricomycetidae</taxon>
        <taxon>Boletales</taxon>
        <taxon>Sclerodermatineae</taxon>
        <taxon>Pisolithaceae</taxon>
        <taxon>Pisolithus</taxon>
    </lineage>
</organism>
<proteinExistence type="predicted"/>
<keyword evidence="3" id="KW-1185">Reference proteome</keyword>
<name>A0A0C9Z7Q6_9AGAM</name>
<feature type="compositionally biased region" description="Acidic residues" evidence="1">
    <location>
        <begin position="177"/>
        <end position="188"/>
    </location>
</feature>
<reference evidence="2 3" key="1">
    <citation type="submission" date="2014-04" db="EMBL/GenBank/DDBJ databases">
        <authorList>
            <consortium name="DOE Joint Genome Institute"/>
            <person name="Kuo A."/>
            <person name="Kohler A."/>
            <person name="Costa M.D."/>
            <person name="Nagy L.G."/>
            <person name="Floudas D."/>
            <person name="Copeland A."/>
            <person name="Barry K.W."/>
            <person name="Cichocki N."/>
            <person name="Veneault-Fourrey C."/>
            <person name="LaButti K."/>
            <person name="Lindquist E.A."/>
            <person name="Lipzen A."/>
            <person name="Lundell T."/>
            <person name="Morin E."/>
            <person name="Murat C."/>
            <person name="Sun H."/>
            <person name="Tunlid A."/>
            <person name="Henrissat B."/>
            <person name="Grigoriev I.V."/>
            <person name="Hibbett D.S."/>
            <person name="Martin F."/>
            <person name="Nordberg H.P."/>
            <person name="Cantor M.N."/>
            <person name="Hua S.X."/>
        </authorList>
    </citation>
    <scope>NUCLEOTIDE SEQUENCE [LARGE SCALE GENOMIC DNA]</scope>
    <source>
        <strain evidence="2 3">441</strain>
    </source>
</reference>
<evidence type="ECO:0000313" key="3">
    <source>
        <dbReference type="Proteomes" id="UP000054018"/>
    </source>
</evidence>
<feature type="region of interest" description="Disordered" evidence="1">
    <location>
        <begin position="177"/>
        <end position="198"/>
    </location>
</feature>
<gene>
    <name evidence="2" type="ORF">PISMIDRAFT_9610</name>
</gene>
<evidence type="ECO:0000313" key="2">
    <source>
        <dbReference type="EMBL" id="KIK25391.1"/>
    </source>
</evidence>
<evidence type="ECO:0000256" key="1">
    <source>
        <dbReference type="SAM" id="MobiDB-lite"/>
    </source>
</evidence>
<reference evidence="3" key="2">
    <citation type="submission" date="2015-01" db="EMBL/GenBank/DDBJ databases">
        <title>Evolutionary Origins and Diversification of the Mycorrhizal Mutualists.</title>
        <authorList>
            <consortium name="DOE Joint Genome Institute"/>
            <consortium name="Mycorrhizal Genomics Consortium"/>
            <person name="Kohler A."/>
            <person name="Kuo A."/>
            <person name="Nagy L.G."/>
            <person name="Floudas D."/>
            <person name="Copeland A."/>
            <person name="Barry K.W."/>
            <person name="Cichocki N."/>
            <person name="Veneault-Fourrey C."/>
            <person name="LaButti K."/>
            <person name="Lindquist E.A."/>
            <person name="Lipzen A."/>
            <person name="Lundell T."/>
            <person name="Morin E."/>
            <person name="Murat C."/>
            <person name="Riley R."/>
            <person name="Ohm R."/>
            <person name="Sun H."/>
            <person name="Tunlid A."/>
            <person name="Henrissat B."/>
            <person name="Grigoriev I.V."/>
            <person name="Hibbett D.S."/>
            <person name="Martin F."/>
        </authorList>
    </citation>
    <scope>NUCLEOTIDE SEQUENCE [LARGE SCALE GENOMIC DNA]</scope>
    <source>
        <strain evidence="3">441</strain>
    </source>
</reference>
<protein>
    <submittedName>
        <fullName evidence="2">Uncharacterized protein</fullName>
    </submittedName>
</protein>
<dbReference type="AlphaFoldDB" id="A0A0C9Z7Q6"/>
<feature type="region of interest" description="Disordered" evidence="1">
    <location>
        <begin position="131"/>
        <end position="151"/>
    </location>
</feature>
<dbReference type="Proteomes" id="UP000054018">
    <property type="component" value="Unassembled WGS sequence"/>
</dbReference>
<accession>A0A0C9Z7Q6</accession>
<feature type="compositionally biased region" description="Basic and acidic residues" evidence="1">
    <location>
        <begin position="189"/>
        <end position="198"/>
    </location>
</feature>
<dbReference type="HOGENOM" id="CLU_039014_0_0_1"/>
<feature type="compositionally biased region" description="Polar residues" evidence="1">
    <location>
        <begin position="134"/>
        <end position="151"/>
    </location>
</feature>
<dbReference type="EMBL" id="KN833708">
    <property type="protein sequence ID" value="KIK25391.1"/>
    <property type="molecule type" value="Genomic_DNA"/>
</dbReference>
<sequence>MAALTRINVELHIAGIHFDKEEWLGLIGVILMNPMEGLNSIKAAQQLMQAGVVPLLEDAAVWQLVLWRCKIDSKRGTISMTGKLSSTKYLKPPHEGTAVKVVRAAMSEHGVLNPPRFPILSSSQALSSDNASLTIPSTQASPSQTSKVSCRSNSSLPVAKCLRLSKSVAWYLDVSMQEDEEDENEDGDKDNLDIGMKDHPKVTEIGLLG</sequence>